<sequence length="260" mass="30209">MVKDIALDGGMNVLKAVNTPHHLGIEVSGDTEDFQTLYEALWNLAGDEDQWSELEEARLRILAVCYDLRHALQGHREVEVYDNGLTPGMMRTWGRIGPRENVRFAFKILYPEALFVTAALNDFLFIYTGPHGEAITSRAHADQMDLNIVYGRYFQTLVLRCAEEITSKSGFKRLRKALNTQFPWTYQYFSQYLDYLDDEFVQKRPERRGVILPTLVERMTSKGPEYQEIVNSILRYADEHGCTPDEVRFIDEIDWDNLVW</sequence>
<proteinExistence type="predicted"/>
<dbReference type="PATRIC" id="fig|1048834.4.peg.628"/>
<dbReference type="eggNOG" id="ENOG502Z97S">
    <property type="taxonomic scope" value="Bacteria"/>
</dbReference>
<organism evidence="1 2">
    <name type="scientific">Alicyclobacillus acidocaldarius (strain Tc-4-1)</name>
    <name type="common">Bacillus acidocaldarius</name>
    <dbReference type="NCBI Taxonomy" id="1048834"/>
    <lineage>
        <taxon>Bacteria</taxon>
        <taxon>Bacillati</taxon>
        <taxon>Bacillota</taxon>
        <taxon>Bacilli</taxon>
        <taxon>Bacillales</taxon>
        <taxon>Alicyclobacillaceae</taxon>
        <taxon>Alicyclobacillus</taxon>
    </lineage>
</organism>
<dbReference type="EMBL" id="CP002902">
    <property type="protein sequence ID" value="AEJ42623.1"/>
    <property type="molecule type" value="Genomic_DNA"/>
</dbReference>
<dbReference type="AlphaFoldDB" id="F8IDW9"/>
<gene>
    <name evidence="1" type="ordered locus">TC41_0665</name>
</gene>
<reference evidence="2" key="2">
    <citation type="submission" date="2011-06" db="EMBL/GenBank/DDBJ databases">
        <title>The complete genome sequence of Alicyclobacillus acidocaldarius sp. Tc-4-1.</title>
        <authorList>
            <person name="Chen Y."/>
            <person name="He Y."/>
            <person name="Dong Z."/>
            <person name="Hu S."/>
        </authorList>
    </citation>
    <scope>NUCLEOTIDE SEQUENCE [LARGE SCALE GENOMIC DNA]</scope>
    <source>
        <strain evidence="2">Tc-4-1</strain>
    </source>
</reference>
<dbReference type="Pfam" id="PF21845">
    <property type="entry name" value="DUF6904"/>
    <property type="match status" value="1"/>
</dbReference>
<dbReference type="KEGG" id="aad:TC41_0665"/>
<dbReference type="HOGENOM" id="CLU_1114397_0_0_9"/>
<dbReference type="Proteomes" id="UP000000292">
    <property type="component" value="Chromosome"/>
</dbReference>
<protein>
    <submittedName>
        <fullName evidence="1">Uncharacterized protein</fullName>
    </submittedName>
</protein>
<name>F8IDW9_ALIAT</name>
<dbReference type="InterPro" id="IPR054199">
    <property type="entry name" value="DUF6904"/>
</dbReference>
<accession>F8IDW9</accession>
<evidence type="ECO:0000313" key="2">
    <source>
        <dbReference type="Proteomes" id="UP000000292"/>
    </source>
</evidence>
<dbReference type="STRING" id="1048834.TC41_0665"/>
<reference evidence="1 2" key="1">
    <citation type="journal article" date="2011" name="J. Bacteriol.">
        <title>Complete Genome Sequence of Alicyclobacillus acidocaldarius Strain Tc-4-1.</title>
        <authorList>
            <person name="Chen Y."/>
            <person name="He Y."/>
            <person name="Zhang B."/>
            <person name="Yang J."/>
            <person name="Li W."/>
            <person name="Dong Z."/>
            <person name="Hu S."/>
        </authorList>
    </citation>
    <scope>NUCLEOTIDE SEQUENCE [LARGE SCALE GENOMIC DNA]</scope>
    <source>
        <strain evidence="1 2">Tc-4-1</strain>
    </source>
</reference>
<evidence type="ECO:0000313" key="1">
    <source>
        <dbReference type="EMBL" id="AEJ42623.1"/>
    </source>
</evidence>